<dbReference type="OrthoDB" id="3860943at2"/>
<dbReference type="AlphaFoldDB" id="A0A540VWJ0"/>
<comment type="caution">
    <text evidence="1">The sequence shown here is derived from an EMBL/GenBank/DDBJ whole genome shotgun (WGS) entry which is preliminary data.</text>
</comment>
<accession>A0A540VWJ0</accession>
<reference evidence="1 2" key="1">
    <citation type="submission" date="2019-06" db="EMBL/GenBank/DDBJ databases">
        <title>Description of Kitasatospora acidophila sp. nov. isolated from pine grove soil, and reclassification of Streptomyces novaecaesareae to Kitasatospora novaeceasareae comb. nov.</title>
        <authorList>
            <person name="Kim M.J."/>
        </authorList>
    </citation>
    <scope>NUCLEOTIDE SEQUENCE [LARGE SCALE GENOMIC DNA]</scope>
    <source>
        <strain evidence="1 2">MMS16-CNU292</strain>
    </source>
</reference>
<evidence type="ECO:0000313" key="1">
    <source>
        <dbReference type="EMBL" id="TQF01131.1"/>
    </source>
</evidence>
<sequence>MRQSSMRCDCWCVLQASTIIADAAYKQVRAFRRTGDRARAAYKIGNTATALGVTPTVFERHLAELADGWFDATTGELDRAGTAPVGNHPRHPCLVTWGSSSSSSAEVSRGSVAGTLTFAWGRVAWRGTVGLRSLVIDAWSWLNYEPIVTDPRGPGWRAFPQPAATWVPDEDLARLAA</sequence>
<evidence type="ECO:0000313" key="2">
    <source>
        <dbReference type="Proteomes" id="UP000319103"/>
    </source>
</evidence>
<protein>
    <submittedName>
        <fullName evidence="1">Uncharacterized protein</fullName>
    </submittedName>
</protein>
<dbReference type="RefSeq" id="WP_141631866.1">
    <property type="nucleotide sequence ID" value="NZ_VIGB01000003.1"/>
</dbReference>
<proteinExistence type="predicted"/>
<dbReference type="EMBL" id="VIGB01000003">
    <property type="protein sequence ID" value="TQF01131.1"/>
    <property type="molecule type" value="Genomic_DNA"/>
</dbReference>
<keyword evidence="2" id="KW-1185">Reference proteome</keyword>
<dbReference type="Proteomes" id="UP000319103">
    <property type="component" value="Unassembled WGS sequence"/>
</dbReference>
<name>A0A540VWJ0_9ACTN</name>
<organism evidence="1 2">
    <name type="scientific">Kitasatospora acidiphila</name>
    <dbReference type="NCBI Taxonomy" id="2567942"/>
    <lineage>
        <taxon>Bacteria</taxon>
        <taxon>Bacillati</taxon>
        <taxon>Actinomycetota</taxon>
        <taxon>Actinomycetes</taxon>
        <taxon>Kitasatosporales</taxon>
        <taxon>Streptomycetaceae</taxon>
        <taxon>Kitasatospora</taxon>
    </lineage>
</organism>
<gene>
    <name evidence="1" type="ORF">E6W39_01355</name>
</gene>